<reference evidence="1" key="1">
    <citation type="journal article" date="2014" name="Front. Microbiol.">
        <title>High frequency of phylogenetically diverse reductive dehalogenase-homologous genes in deep subseafloor sedimentary metagenomes.</title>
        <authorList>
            <person name="Kawai M."/>
            <person name="Futagami T."/>
            <person name="Toyoda A."/>
            <person name="Takaki Y."/>
            <person name="Nishi S."/>
            <person name="Hori S."/>
            <person name="Arai W."/>
            <person name="Tsubouchi T."/>
            <person name="Morono Y."/>
            <person name="Uchiyama I."/>
            <person name="Ito T."/>
            <person name="Fujiyama A."/>
            <person name="Inagaki F."/>
            <person name="Takami H."/>
        </authorList>
    </citation>
    <scope>NUCLEOTIDE SEQUENCE</scope>
    <source>
        <strain evidence="1">Expedition CK06-06</strain>
    </source>
</reference>
<sequence length="250" mass="27416">KIRQRNRDTGAITASAQVDRAIQFQAGLYEVTEFVISELFGTFKPPQRVEFEIERDDGSIVTIEENIFTMVVAIDVDAGGSGYREGEVVRLNNASGDVGIGAIGVIDRVDGTGAVMRVAVRDPGTNYLIPPIADFSGSAEGVGAAATATLGPVYTADGFFGNNDGKLSSNKVLQDNYYYQDYSYVLKSEVTIDKWLDIIKKVIHPSGLKVFGEVTIFRCVENESPHETRFQAFEIPLIGHYTPYTWLTIN</sequence>
<accession>X0XQ82</accession>
<dbReference type="EMBL" id="BARS01043359">
    <property type="protein sequence ID" value="GAG38828.1"/>
    <property type="molecule type" value="Genomic_DNA"/>
</dbReference>
<evidence type="ECO:0000313" key="1">
    <source>
        <dbReference type="EMBL" id="GAG38828.1"/>
    </source>
</evidence>
<dbReference type="AlphaFoldDB" id="X0XQ82"/>
<organism evidence="1">
    <name type="scientific">marine sediment metagenome</name>
    <dbReference type="NCBI Taxonomy" id="412755"/>
    <lineage>
        <taxon>unclassified sequences</taxon>
        <taxon>metagenomes</taxon>
        <taxon>ecological metagenomes</taxon>
    </lineage>
</organism>
<name>X0XQ82_9ZZZZ</name>
<protein>
    <recommendedName>
        <fullName evidence="2">DUF4815 domain-containing protein</fullName>
    </recommendedName>
</protein>
<gene>
    <name evidence="1" type="ORF">S01H1_65659</name>
</gene>
<proteinExistence type="predicted"/>
<comment type="caution">
    <text evidence="1">The sequence shown here is derived from an EMBL/GenBank/DDBJ whole genome shotgun (WGS) entry which is preliminary data.</text>
</comment>
<feature type="non-terminal residue" evidence="1">
    <location>
        <position position="250"/>
    </location>
</feature>
<feature type="non-terminal residue" evidence="1">
    <location>
        <position position="1"/>
    </location>
</feature>
<evidence type="ECO:0008006" key="2">
    <source>
        <dbReference type="Google" id="ProtNLM"/>
    </source>
</evidence>